<dbReference type="PIRSF" id="PIRSF000164">
    <property type="entry name" value="DHO_oxidase"/>
    <property type="match status" value="1"/>
</dbReference>
<evidence type="ECO:0000256" key="1">
    <source>
        <dbReference type="ARBA" id="ARBA00001917"/>
    </source>
</evidence>
<dbReference type="SUPFAM" id="SSF51395">
    <property type="entry name" value="FMN-linked oxidoreductases"/>
    <property type="match status" value="1"/>
</dbReference>
<evidence type="ECO:0000256" key="9">
    <source>
        <dbReference type="ARBA" id="ARBA00022643"/>
    </source>
</evidence>
<dbReference type="PANTHER" id="PTHR48109">
    <property type="entry name" value="DIHYDROOROTATE DEHYDROGENASE (QUINONE), MITOCHONDRIAL-RELATED"/>
    <property type="match status" value="1"/>
</dbReference>
<dbReference type="RefSeq" id="WP_255027831.1">
    <property type="nucleotide sequence ID" value="NZ_JANDHW010000010.1"/>
</dbReference>
<evidence type="ECO:0000256" key="10">
    <source>
        <dbReference type="ARBA" id="ARBA00022975"/>
    </source>
</evidence>
<evidence type="ECO:0000259" key="15">
    <source>
        <dbReference type="Pfam" id="PF01180"/>
    </source>
</evidence>
<evidence type="ECO:0000256" key="7">
    <source>
        <dbReference type="ARBA" id="ARBA00018366"/>
    </source>
</evidence>
<dbReference type="PANTHER" id="PTHR48109:SF4">
    <property type="entry name" value="DIHYDROOROTATE DEHYDROGENASE (QUINONE), MITOCHONDRIAL"/>
    <property type="match status" value="1"/>
</dbReference>
<dbReference type="Proteomes" id="UP001205603">
    <property type="component" value="Unassembled WGS sequence"/>
</dbReference>
<evidence type="ECO:0000256" key="5">
    <source>
        <dbReference type="ARBA" id="ARBA00005359"/>
    </source>
</evidence>
<dbReference type="EMBL" id="JANDHW010000010">
    <property type="protein sequence ID" value="MCP9612514.1"/>
    <property type="molecule type" value="Genomic_DNA"/>
</dbReference>
<dbReference type="InterPro" id="IPR001295">
    <property type="entry name" value="Dihydroorotate_DH_CS"/>
</dbReference>
<dbReference type="Gene3D" id="3.20.20.70">
    <property type="entry name" value="Aldolase class I"/>
    <property type="match status" value="1"/>
</dbReference>
<keyword evidence="10" id="KW-0665">Pyrimidine biosynthesis</keyword>
<evidence type="ECO:0000313" key="17">
    <source>
        <dbReference type="Proteomes" id="UP001205603"/>
    </source>
</evidence>
<sequence length="335" mass="37791">MYKSIIKPLLFKIEPEKMHNLLIKGLKTYENLSFIRTYVRNHYKAPLDLFISNGLTFTNRIGLSAGFDKTGEIYDKLADFGFGFIEIGTITPSPQTGNASPRIFRLPKYESIISRTGFNNPGYKILNQRIDKADRPYVLGININKDPASEKQDAARDIILLYKNLSVKADYFTINFTSFTDENLQFMLEGLKNYRNEQNSIRPVLLKIPADMNENDLDKVLKLIAETNLNGIIACGPTQDRSEIKNYTLSELDKIGPGGVSGRGIGDKSLHIVKYLRNKAGKNFLIIGAGGIMNQEDALKMREAGADLIQIYSAFIYSGPDIIKKITKKYNERKI</sequence>
<organism evidence="16 17">
    <name type="scientific">Coprobacter tertius</name>
    <dbReference type="NCBI Taxonomy" id="2944915"/>
    <lineage>
        <taxon>Bacteria</taxon>
        <taxon>Pseudomonadati</taxon>
        <taxon>Bacteroidota</taxon>
        <taxon>Bacteroidia</taxon>
        <taxon>Bacteroidales</taxon>
        <taxon>Barnesiellaceae</taxon>
        <taxon>Coprobacter</taxon>
    </lineage>
</organism>
<keyword evidence="12" id="KW-0472">Membrane</keyword>
<evidence type="ECO:0000256" key="4">
    <source>
        <dbReference type="ARBA" id="ARBA00005161"/>
    </source>
</evidence>
<accession>A0ABT1MIR3</accession>
<protein>
    <recommendedName>
        <fullName evidence="7 14">Dihydroorotate dehydrogenase (quinone)</fullName>
        <ecNumber evidence="6 14">1.3.5.2</ecNumber>
    </recommendedName>
</protein>
<dbReference type="NCBIfam" id="NF003652">
    <property type="entry name" value="PRK05286.2-5"/>
    <property type="match status" value="1"/>
</dbReference>
<dbReference type="InterPro" id="IPR013785">
    <property type="entry name" value="Aldolase_TIM"/>
</dbReference>
<evidence type="ECO:0000256" key="14">
    <source>
        <dbReference type="NCBIfam" id="TIGR01036"/>
    </source>
</evidence>
<proteinExistence type="inferred from homology"/>
<gene>
    <name evidence="16" type="ORF">NMU02_10465</name>
</gene>
<comment type="catalytic activity">
    <reaction evidence="13">
        <text>(S)-dihydroorotate + a quinone = orotate + a quinol</text>
        <dbReference type="Rhea" id="RHEA:30187"/>
        <dbReference type="ChEBI" id="CHEBI:24646"/>
        <dbReference type="ChEBI" id="CHEBI:30839"/>
        <dbReference type="ChEBI" id="CHEBI:30864"/>
        <dbReference type="ChEBI" id="CHEBI:132124"/>
        <dbReference type="EC" id="1.3.5.2"/>
    </reaction>
</comment>
<dbReference type="InterPro" id="IPR050074">
    <property type="entry name" value="DHO_dehydrogenase"/>
</dbReference>
<reference evidence="16 17" key="1">
    <citation type="submission" date="2022-07" db="EMBL/GenBank/DDBJ databases">
        <title>Fecal culturing of patients with breast cancer.</title>
        <authorList>
            <person name="Teng N.M.Y."/>
            <person name="Kiu R."/>
            <person name="Evans R."/>
            <person name="Baker D.J."/>
            <person name="Zenner C."/>
            <person name="Robinson S.D."/>
            <person name="Hall L.J."/>
        </authorList>
    </citation>
    <scope>NUCLEOTIDE SEQUENCE [LARGE SCALE GENOMIC DNA]</scope>
    <source>
        <strain evidence="16 17">LH1063</strain>
    </source>
</reference>
<evidence type="ECO:0000256" key="6">
    <source>
        <dbReference type="ARBA" id="ARBA00012791"/>
    </source>
</evidence>
<evidence type="ECO:0000256" key="2">
    <source>
        <dbReference type="ARBA" id="ARBA00003125"/>
    </source>
</evidence>
<keyword evidence="8" id="KW-0285">Flavoprotein</keyword>
<evidence type="ECO:0000256" key="12">
    <source>
        <dbReference type="ARBA" id="ARBA00023136"/>
    </source>
</evidence>
<comment type="similarity">
    <text evidence="5">Belongs to the dihydroorotate dehydrogenase family. Type 2 subfamily.</text>
</comment>
<comment type="cofactor">
    <cofactor evidence="1">
        <name>FMN</name>
        <dbReference type="ChEBI" id="CHEBI:58210"/>
    </cofactor>
</comment>
<dbReference type="EC" id="1.3.5.2" evidence="6 14"/>
<dbReference type="PROSITE" id="PS00911">
    <property type="entry name" value="DHODEHASE_1"/>
    <property type="match status" value="1"/>
</dbReference>
<evidence type="ECO:0000256" key="11">
    <source>
        <dbReference type="ARBA" id="ARBA00023002"/>
    </source>
</evidence>
<name>A0ABT1MIR3_9BACT</name>
<evidence type="ECO:0000256" key="8">
    <source>
        <dbReference type="ARBA" id="ARBA00022630"/>
    </source>
</evidence>
<keyword evidence="9" id="KW-0288">FMN</keyword>
<keyword evidence="17" id="KW-1185">Reference proteome</keyword>
<dbReference type="InterPro" id="IPR005720">
    <property type="entry name" value="Dihydroorotate_DH_cat"/>
</dbReference>
<keyword evidence="11 16" id="KW-0560">Oxidoreductase</keyword>
<feature type="domain" description="Dihydroorotate dehydrogenase catalytic" evidence="15">
    <location>
        <begin position="54"/>
        <end position="331"/>
    </location>
</feature>
<comment type="subcellular location">
    <subcellularLocation>
        <location evidence="3">Membrane</location>
    </subcellularLocation>
</comment>
<evidence type="ECO:0000256" key="13">
    <source>
        <dbReference type="ARBA" id="ARBA00048639"/>
    </source>
</evidence>
<dbReference type="Pfam" id="PF01180">
    <property type="entry name" value="DHO_dh"/>
    <property type="match status" value="1"/>
</dbReference>
<evidence type="ECO:0000313" key="16">
    <source>
        <dbReference type="EMBL" id="MCP9612514.1"/>
    </source>
</evidence>
<dbReference type="CDD" id="cd04738">
    <property type="entry name" value="DHOD_2_like"/>
    <property type="match status" value="1"/>
</dbReference>
<dbReference type="InterPro" id="IPR005719">
    <property type="entry name" value="Dihydroorotate_DH_2"/>
</dbReference>
<dbReference type="GO" id="GO:0106430">
    <property type="term" value="F:dihydroorotate dehydrogenase (quinone) activity"/>
    <property type="evidence" value="ECO:0007669"/>
    <property type="project" value="UniProtKB-EC"/>
</dbReference>
<dbReference type="NCBIfam" id="TIGR01036">
    <property type="entry name" value="pyrD_sub2"/>
    <property type="match status" value="1"/>
</dbReference>
<comment type="caution">
    <text evidence="16">The sequence shown here is derived from an EMBL/GenBank/DDBJ whole genome shotgun (WGS) entry which is preliminary data.</text>
</comment>
<comment type="pathway">
    <text evidence="4">Pyrimidine metabolism; UMP biosynthesis via de novo pathway; orotate from (S)-dihydroorotate (quinone route): step 1/1.</text>
</comment>
<comment type="function">
    <text evidence="2">Catalyzes the conversion of dihydroorotate to orotate with quinone as electron acceptor.</text>
</comment>
<evidence type="ECO:0000256" key="3">
    <source>
        <dbReference type="ARBA" id="ARBA00004370"/>
    </source>
</evidence>
<dbReference type="InterPro" id="IPR012135">
    <property type="entry name" value="Dihydroorotate_DH_1_2"/>
</dbReference>